<feature type="transmembrane region" description="Helical" evidence="1">
    <location>
        <begin position="24"/>
        <end position="42"/>
    </location>
</feature>
<dbReference type="AlphaFoldDB" id="A0A6C0BIG1"/>
<evidence type="ECO:0000313" key="2">
    <source>
        <dbReference type="EMBL" id="QHS91123.1"/>
    </source>
</evidence>
<reference evidence="2" key="1">
    <citation type="journal article" date="2020" name="Nature">
        <title>Giant virus diversity and host interactions through global metagenomics.</title>
        <authorList>
            <person name="Schulz F."/>
            <person name="Roux S."/>
            <person name="Paez-Espino D."/>
            <person name="Jungbluth S."/>
            <person name="Walsh D.A."/>
            <person name="Denef V.J."/>
            <person name="McMahon K.D."/>
            <person name="Konstantinidis K.T."/>
            <person name="Eloe-Fadrosh E.A."/>
            <person name="Kyrpides N.C."/>
            <person name="Woyke T."/>
        </authorList>
    </citation>
    <scope>NUCLEOTIDE SEQUENCE</scope>
    <source>
        <strain evidence="2">GVMAG-M-3300013004-44</strain>
    </source>
</reference>
<proteinExistence type="predicted"/>
<sequence>MDRLQHAKQYGTGFIEYYLHPFTAQHLSFLLIYTIFSSYLYAYLFRYPLFKWIYLGSIIMFIGFVYGDDNNHVSGFKLGTP</sequence>
<name>A0A6C0BIG1_9ZZZZ</name>
<keyword evidence="1" id="KW-0812">Transmembrane</keyword>
<organism evidence="2">
    <name type="scientific">viral metagenome</name>
    <dbReference type="NCBI Taxonomy" id="1070528"/>
    <lineage>
        <taxon>unclassified sequences</taxon>
        <taxon>metagenomes</taxon>
        <taxon>organismal metagenomes</taxon>
    </lineage>
</organism>
<accession>A0A6C0BIG1</accession>
<keyword evidence="1" id="KW-0472">Membrane</keyword>
<keyword evidence="1" id="KW-1133">Transmembrane helix</keyword>
<feature type="transmembrane region" description="Helical" evidence="1">
    <location>
        <begin position="49"/>
        <end position="67"/>
    </location>
</feature>
<protein>
    <submittedName>
        <fullName evidence="2">Uncharacterized protein</fullName>
    </submittedName>
</protein>
<evidence type="ECO:0000256" key="1">
    <source>
        <dbReference type="SAM" id="Phobius"/>
    </source>
</evidence>
<dbReference type="EMBL" id="MN739155">
    <property type="protein sequence ID" value="QHS91123.1"/>
    <property type="molecule type" value="Genomic_DNA"/>
</dbReference>